<dbReference type="Gene3D" id="3.40.50.300">
    <property type="entry name" value="P-loop containing nucleotide triphosphate hydrolases"/>
    <property type="match status" value="2"/>
</dbReference>
<feature type="transmembrane region" description="Helical" evidence="2">
    <location>
        <begin position="258"/>
        <end position="279"/>
    </location>
</feature>
<dbReference type="RefSeq" id="WP_204905236.1">
    <property type="nucleotide sequence ID" value="NZ_JACJKS010000001.1"/>
</dbReference>
<evidence type="ECO:0000256" key="2">
    <source>
        <dbReference type="SAM" id="Phobius"/>
    </source>
</evidence>
<keyword evidence="2" id="KW-0812">Transmembrane</keyword>
<organism evidence="4 5">
    <name type="scientific">Mordavella massiliensis</name>
    <dbReference type="NCBI Taxonomy" id="1871024"/>
    <lineage>
        <taxon>Bacteria</taxon>
        <taxon>Bacillati</taxon>
        <taxon>Bacillota</taxon>
        <taxon>Clostridia</taxon>
        <taxon>Eubacteriales</taxon>
        <taxon>Clostridiaceae</taxon>
        <taxon>Mordavella</taxon>
    </lineage>
</organism>
<dbReference type="AlphaFoldDB" id="A0A939BFL0"/>
<feature type="coiled-coil region" evidence="1">
    <location>
        <begin position="330"/>
        <end position="374"/>
    </location>
</feature>
<proteinExistence type="predicted"/>
<evidence type="ECO:0000259" key="3">
    <source>
        <dbReference type="Pfam" id="PF13514"/>
    </source>
</evidence>
<dbReference type="InterPro" id="IPR038734">
    <property type="entry name" value="YhaN_AAA"/>
</dbReference>
<reference evidence="4" key="2">
    <citation type="journal article" date="2021" name="Sci. Rep.">
        <title>The distribution of antibiotic resistance genes in chicken gut microbiota commensals.</title>
        <authorList>
            <person name="Juricova H."/>
            <person name="Matiasovicova J."/>
            <person name="Kubasova T."/>
            <person name="Cejkova D."/>
            <person name="Rychlik I."/>
        </authorList>
    </citation>
    <scope>NUCLEOTIDE SEQUENCE</scope>
    <source>
        <strain evidence="4">An582</strain>
    </source>
</reference>
<protein>
    <submittedName>
        <fullName evidence="4">AAA family ATPase</fullName>
    </submittedName>
</protein>
<reference evidence="4" key="1">
    <citation type="submission" date="2020-08" db="EMBL/GenBank/DDBJ databases">
        <authorList>
            <person name="Cejkova D."/>
            <person name="Kubasova T."/>
            <person name="Jahodarova E."/>
            <person name="Rychlik I."/>
        </authorList>
    </citation>
    <scope>NUCLEOTIDE SEQUENCE</scope>
    <source>
        <strain evidence="4">An582</strain>
    </source>
</reference>
<accession>A0A939BFL0</accession>
<name>A0A939BFL0_9CLOT</name>
<keyword evidence="2" id="KW-1133">Transmembrane helix</keyword>
<feature type="domain" description="YhaN AAA" evidence="3">
    <location>
        <begin position="1"/>
        <end position="61"/>
    </location>
</feature>
<evidence type="ECO:0000313" key="5">
    <source>
        <dbReference type="Proteomes" id="UP000705508"/>
    </source>
</evidence>
<evidence type="ECO:0000313" key="4">
    <source>
        <dbReference type="EMBL" id="MBM6947185.1"/>
    </source>
</evidence>
<gene>
    <name evidence="4" type="ORF">H6A20_00715</name>
</gene>
<dbReference type="PANTHER" id="PTHR41259:SF1">
    <property type="entry name" value="DOUBLE-STRAND BREAK REPAIR RAD50 ATPASE, PUTATIVE-RELATED"/>
    <property type="match status" value="1"/>
</dbReference>
<feature type="transmembrane region" description="Helical" evidence="2">
    <location>
        <begin position="285"/>
        <end position="301"/>
    </location>
</feature>
<keyword evidence="2" id="KW-0472">Membrane</keyword>
<dbReference type="Pfam" id="PF13514">
    <property type="entry name" value="AAA_27"/>
    <property type="match status" value="1"/>
</dbReference>
<dbReference type="EMBL" id="JACJKS010000001">
    <property type="protein sequence ID" value="MBM6947185.1"/>
    <property type="molecule type" value="Genomic_DNA"/>
</dbReference>
<comment type="caution">
    <text evidence="4">The sequence shown here is derived from an EMBL/GenBank/DDBJ whole genome shotgun (WGS) entry which is preliminary data.</text>
</comment>
<dbReference type="PANTHER" id="PTHR41259">
    <property type="entry name" value="DOUBLE-STRAND BREAK REPAIR RAD50 ATPASE, PUTATIVE-RELATED"/>
    <property type="match status" value="1"/>
</dbReference>
<dbReference type="Proteomes" id="UP000705508">
    <property type="component" value="Unassembled WGS sequence"/>
</dbReference>
<dbReference type="InterPro" id="IPR027417">
    <property type="entry name" value="P-loop_NTPase"/>
</dbReference>
<sequence>MKIRKLELTHFGKFRDRTIRLGDGIQLFYGENEAGKTTIHTFVRCMLFGLERGRGRAAAHDTYSRYEPWDGPESYAGAMEFVCGGKTFRLERSFGKLARRAELICLDDGEQLSLEDGDLEMLLPGLDADSYLDTLYIPQSGAVTGEKLSEKLKNYAANFSVSGDSQIDLTAAREMLRQKEKELDRQARKHLEERQRKREKTEQEAGYVWRDIHRLEEELDRVREGLELKRIREEKEQKERERRESETRMIDEMRPAKWRVHPLEVAGIILAVVILFALVPRPWNYLLSVVAALGGGIYVWNRMKVEKKHKKTPPELILEEITPEEELASREKLLWEQQHLEAEKKEKQIQYDNLQEELADMSELDDVYREQERQRAALSLAFQRLGDVALDMQGQVRLELNRAVSGMIGQMTGGRYDRLYLDEGARLVFLKEGRRIPADRVSRGTMEQAYLALRLAASDLLYEEPYPLILDDTFACYDDRRLARTLDWLCENREQILLFTCQNREAEVMRREGIPFSLVDLS</sequence>
<feature type="coiled-coil region" evidence="1">
    <location>
        <begin position="169"/>
        <end position="248"/>
    </location>
</feature>
<keyword evidence="1" id="KW-0175">Coiled coil</keyword>
<evidence type="ECO:0000256" key="1">
    <source>
        <dbReference type="SAM" id="Coils"/>
    </source>
</evidence>
<dbReference type="SUPFAM" id="SSF52540">
    <property type="entry name" value="P-loop containing nucleoside triphosphate hydrolases"/>
    <property type="match status" value="1"/>
</dbReference>